<evidence type="ECO:0000313" key="12">
    <source>
        <dbReference type="Proteomes" id="UP000025227"/>
    </source>
</evidence>
<feature type="region of interest" description="Disordered" evidence="10">
    <location>
        <begin position="124"/>
        <end position="147"/>
    </location>
</feature>
<keyword evidence="4 9" id="KW-0863">Zinc-finger</keyword>
<evidence type="ECO:0000256" key="6">
    <source>
        <dbReference type="ARBA" id="ARBA00023015"/>
    </source>
</evidence>
<proteinExistence type="predicted"/>
<evidence type="ECO:0000256" key="2">
    <source>
        <dbReference type="ARBA" id="ARBA00022723"/>
    </source>
</evidence>
<dbReference type="SMART" id="SM00355">
    <property type="entry name" value="ZnF_C2H2"/>
    <property type="match status" value="3"/>
</dbReference>
<dbReference type="PANTHER" id="PTHR23235">
    <property type="entry name" value="KRUEPPEL-LIKE TRANSCRIPTION FACTOR"/>
    <property type="match status" value="1"/>
</dbReference>
<accession>A0A7I5E580</accession>
<evidence type="ECO:0000256" key="4">
    <source>
        <dbReference type="ARBA" id="ARBA00022771"/>
    </source>
</evidence>
<dbReference type="OrthoDB" id="5428132at2759"/>
<dbReference type="GO" id="GO:0000978">
    <property type="term" value="F:RNA polymerase II cis-regulatory region sequence-specific DNA binding"/>
    <property type="evidence" value="ECO:0007669"/>
    <property type="project" value="TreeGrafter"/>
</dbReference>
<feature type="domain" description="C2H2-type" evidence="11">
    <location>
        <begin position="209"/>
        <end position="228"/>
    </location>
</feature>
<evidence type="ECO:0000256" key="10">
    <source>
        <dbReference type="SAM" id="MobiDB-lite"/>
    </source>
</evidence>
<sequence length="264" mass="29293">IKEYRDKVDTAAGKRRSAVVNQAVLLIESLVRPRWLFVKIESIKLSRTAYRNIRMESGACRIPPFPLLWNPLLLPFSTALMAKLQKKYSISCPSVMIPYPPSLSQFAPPFPLSAHVMQTSPSSPSCSVAASSESSSPSTPSPLMSKGKKERDCQCEICGKTFGRHWLLQGHLRTHTGEKPFSCNICGKAFADKSNLRAHIQTHSSEKPHHCLRCGKRFALKSYLSKHEESSCYRSTSSNSDSIPTEITASPGFHQPLSMSSLLK</sequence>
<dbReference type="WBParaSite" id="HCON_00004850-00001">
    <property type="protein sequence ID" value="HCON_00004850-00001"/>
    <property type="gene ID" value="HCON_00004850"/>
</dbReference>
<dbReference type="SUPFAM" id="SSF57667">
    <property type="entry name" value="beta-beta-alpha zinc fingers"/>
    <property type="match status" value="2"/>
</dbReference>
<evidence type="ECO:0000256" key="9">
    <source>
        <dbReference type="PROSITE-ProRule" id="PRU00042"/>
    </source>
</evidence>
<evidence type="ECO:0000256" key="7">
    <source>
        <dbReference type="ARBA" id="ARBA00023163"/>
    </source>
</evidence>
<dbReference type="Gene3D" id="3.30.160.60">
    <property type="entry name" value="Classic Zinc Finger"/>
    <property type="match status" value="3"/>
</dbReference>
<organism evidence="12 13">
    <name type="scientific">Haemonchus contortus</name>
    <name type="common">Barber pole worm</name>
    <dbReference type="NCBI Taxonomy" id="6289"/>
    <lineage>
        <taxon>Eukaryota</taxon>
        <taxon>Metazoa</taxon>
        <taxon>Ecdysozoa</taxon>
        <taxon>Nematoda</taxon>
        <taxon>Chromadorea</taxon>
        <taxon>Rhabditida</taxon>
        <taxon>Rhabditina</taxon>
        <taxon>Rhabditomorpha</taxon>
        <taxon>Strongyloidea</taxon>
        <taxon>Trichostrongylidae</taxon>
        <taxon>Haemonchus</taxon>
    </lineage>
</organism>
<keyword evidence="3" id="KW-0677">Repeat</keyword>
<feature type="compositionally biased region" description="Polar residues" evidence="10">
    <location>
        <begin position="232"/>
        <end position="248"/>
    </location>
</feature>
<dbReference type="GO" id="GO:0000122">
    <property type="term" value="P:negative regulation of transcription by RNA polymerase II"/>
    <property type="evidence" value="ECO:0007669"/>
    <property type="project" value="UniProtKB-ARBA"/>
</dbReference>
<comment type="subcellular location">
    <subcellularLocation>
        <location evidence="1">Nucleus</location>
    </subcellularLocation>
</comment>
<dbReference type="Pfam" id="PF00096">
    <property type="entry name" value="zf-C2H2"/>
    <property type="match status" value="2"/>
</dbReference>
<feature type="domain" description="C2H2-type" evidence="11">
    <location>
        <begin position="153"/>
        <end position="180"/>
    </location>
</feature>
<dbReference type="PANTHER" id="PTHR23235:SF120">
    <property type="entry name" value="KRUPPEL-LIKE FACTOR 15"/>
    <property type="match status" value="1"/>
</dbReference>
<dbReference type="GO" id="GO:0008270">
    <property type="term" value="F:zinc ion binding"/>
    <property type="evidence" value="ECO:0007669"/>
    <property type="project" value="UniProtKB-KW"/>
</dbReference>
<dbReference type="AlphaFoldDB" id="A0A7I5E580"/>
<evidence type="ECO:0000259" key="11">
    <source>
        <dbReference type="PROSITE" id="PS50157"/>
    </source>
</evidence>
<dbReference type="Proteomes" id="UP000025227">
    <property type="component" value="Unplaced"/>
</dbReference>
<dbReference type="OMA" id="KHEESKC"/>
<feature type="domain" description="C2H2-type" evidence="11">
    <location>
        <begin position="181"/>
        <end position="208"/>
    </location>
</feature>
<dbReference type="PROSITE" id="PS00028">
    <property type="entry name" value="ZINC_FINGER_C2H2_1"/>
    <property type="match status" value="2"/>
</dbReference>
<keyword evidence="6" id="KW-0805">Transcription regulation</keyword>
<evidence type="ECO:0000313" key="13">
    <source>
        <dbReference type="WBParaSite" id="HCON_00004850-00001"/>
    </source>
</evidence>
<dbReference type="GO" id="GO:0005634">
    <property type="term" value="C:nucleus"/>
    <property type="evidence" value="ECO:0007669"/>
    <property type="project" value="UniProtKB-SubCell"/>
</dbReference>
<evidence type="ECO:0000256" key="1">
    <source>
        <dbReference type="ARBA" id="ARBA00004123"/>
    </source>
</evidence>
<keyword evidence="7" id="KW-0804">Transcription</keyword>
<dbReference type="GO" id="GO:0000981">
    <property type="term" value="F:DNA-binding transcription factor activity, RNA polymerase II-specific"/>
    <property type="evidence" value="ECO:0007669"/>
    <property type="project" value="TreeGrafter"/>
</dbReference>
<keyword evidence="8" id="KW-0539">Nucleus</keyword>
<feature type="compositionally biased region" description="Low complexity" evidence="10">
    <location>
        <begin position="124"/>
        <end position="145"/>
    </location>
</feature>
<protein>
    <submittedName>
        <fullName evidence="13">Zinc finger domain containing protein</fullName>
    </submittedName>
</protein>
<dbReference type="InterPro" id="IPR013087">
    <property type="entry name" value="Znf_C2H2_type"/>
</dbReference>
<name>A0A7I5E580_HAECO</name>
<dbReference type="FunFam" id="3.30.160.60:FF:000446">
    <property type="entry name" value="Zinc finger protein"/>
    <property type="match status" value="1"/>
</dbReference>
<evidence type="ECO:0000256" key="3">
    <source>
        <dbReference type="ARBA" id="ARBA00022737"/>
    </source>
</evidence>
<keyword evidence="5" id="KW-0862">Zinc</keyword>
<keyword evidence="12" id="KW-1185">Reference proteome</keyword>
<reference evidence="13" key="1">
    <citation type="submission" date="2020-12" db="UniProtKB">
        <authorList>
            <consortium name="WormBaseParasite"/>
        </authorList>
    </citation>
    <scope>IDENTIFICATION</scope>
    <source>
        <strain evidence="13">MHco3</strain>
    </source>
</reference>
<dbReference type="FunFam" id="3.30.160.60:FF:000130">
    <property type="entry name" value="Spalt-like transcription factor 4"/>
    <property type="match status" value="1"/>
</dbReference>
<feature type="region of interest" description="Disordered" evidence="10">
    <location>
        <begin position="232"/>
        <end position="252"/>
    </location>
</feature>
<dbReference type="PROSITE" id="PS50157">
    <property type="entry name" value="ZINC_FINGER_C2H2_2"/>
    <property type="match status" value="3"/>
</dbReference>
<keyword evidence="2" id="KW-0479">Metal-binding</keyword>
<dbReference type="InterPro" id="IPR036236">
    <property type="entry name" value="Znf_C2H2_sf"/>
</dbReference>
<evidence type="ECO:0000256" key="5">
    <source>
        <dbReference type="ARBA" id="ARBA00022833"/>
    </source>
</evidence>
<evidence type="ECO:0000256" key="8">
    <source>
        <dbReference type="ARBA" id="ARBA00023242"/>
    </source>
</evidence>